<dbReference type="EMBL" id="JACEIK010004384">
    <property type="protein sequence ID" value="MCD9645281.1"/>
    <property type="molecule type" value="Genomic_DNA"/>
</dbReference>
<gene>
    <name evidence="1" type="ORF">HAX54_034107</name>
</gene>
<keyword evidence="2" id="KW-1185">Reference proteome</keyword>
<reference evidence="1 2" key="1">
    <citation type="journal article" date="2021" name="BMC Genomics">
        <title>Datura genome reveals duplications of psychoactive alkaloid biosynthetic genes and high mutation rate following tissue culture.</title>
        <authorList>
            <person name="Rajewski A."/>
            <person name="Carter-House D."/>
            <person name="Stajich J."/>
            <person name="Litt A."/>
        </authorList>
    </citation>
    <scope>NUCLEOTIDE SEQUENCE [LARGE SCALE GENOMIC DNA]</scope>
    <source>
        <strain evidence="1">AR-01</strain>
    </source>
</reference>
<evidence type="ECO:0000313" key="1">
    <source>
        <dbReference type="EMBL" id="MCD9645281.1"/>
    </source>
</evidence>
<proteinExistence type="predicted"/>
<sequence>MVQRDGCSFPAKNCKLEKAMLWYKGIDYHPHSENNKLEKVILRCKAVDTRSGPKNGKLKKVILQCKGMDIDFHLKKGKIEKIILWRKGLDTLSHPKKDLRFQLMELEDMKTLNCGFNDFELQLVDMVDLVLPLEDFNLKMWWI</sequence>
<protein>
    <submittedName>
        <fullName evidence="1">Uncharacterized protein</fullName>
    </submittedName>
</protein>
<accession>A0ABS8VDJ9</accession>
<organism evidence="1 2">
    <name type="scientific">Datura stramonium</name>
    <name type="common">Jimsonweed</name>
    <name type="synonym">Common thornapple</name>
    <dbReference type="NCBI Taxonomy" id="4076"/>
    <lineage>
        <taxon>Eukaryota</taxon>
        <taxon>Viridiplantae</taxon>
        <taxon>Streptophyta</taxon>
        <taxon>Embryophyta</taxon>
        <taxon>Tracheophyta</taxon>
        <taxon>Spermatophyta</taxon>
        <taxon>Magnoliopsida</taxon>
        <taxon>eudicotyledons</taxon>
        <taxon>Gunneridae</taxon>
        <taxon>Pentapetalae</taxon>
        <taxon>asterids</taxon>
        <taxon>lamiids</taxon>
        <taxon>Solanales</taxon>
        <taxon>Solanaceae</taxon>
        <taxon>Solanoideae</taxon>
        <taxon>Datureae</taxon>
        <taxon>Datura</taxon>
    </lineage>
</organism>
<comment type="caution">
    <text evidence="1">The sequence shown here is derived from an EMBL/GenBank/DDBJ whole genome shotgun (WGS) entry which is preliminary data.</text>
</comment>
<name>A0ABS8VDJ9_DATST</name>
<evidence type="ECO:0000313" key="2">
    <source>
        <dbReference type="Proteomes" id="UP000823775"/>
    </source>
</evidence>
<dbReference type="Proteomes" id="UP000823775">
    <property type="component" value="Unassembled WGS sequence"/>
</dbReference>